<organism evidence="3 4">
    <name type="scientific">Granulicella pectinivorans</name>
    <dbReference type="NCBI Taxonomy" id="474950"/>
    <lineage>
        <taxon>Bacteria</taxon>
        <taxon>Pseudomonadati</taxon>
        <taxon>Acidobacteriota</taxon>
        <taxon>Terriglobia</taxon>
        <taxon>Terriglobales</taxon>
        <taxon>Acidobacteriaceae</taxon>
        <taxon>Granulicella</taxon>
    </lineage>
</organism>
<feature type="transmembrane region" description="Helical" evidence="2">
    <location>
        <begin position="39"/>
        <end position="60"/>
    </location>
</feature>
<dbReference type="RefSeq" id="WP_089841402.1">
    <property type="nucleotide sequence ID" value="NZ_FOZL01000001.1"/>
</dbReference>
<keyword evidence="2" id="KW-1133">Transmembrane helix</keyword>
<name>A0A1I6LAC9_9BACT</name>
<accession>A0A1I6LAC9</accession>
<dbReference type="STRING" id="474950.SAMN05421771_0483"/>
<keyword evidence="2" id="KW-0812">Transmembrane</keyword>
<dbReference type="EMBL" id="FOZL01000001">
    <property type="protein sequence ID" value="SFS00441.1"/>
    <property type="molecule type" value="Genomic_DNA"/>
</dbReference>
<dbReference type="AlphaFoldDB" id="A0A1I6LAC9"/>
<feature type="region of interest" description="Disordered" evidence="1">
    <location>
        <begin position="83"/>
        <end position="119"/>
    </location>
</feature>
<proteinExistence type="predicted"/>
<feature type="compositionally biased region" description="Basic and acidic residues" evidence="1">
    <location>
        <begin position="83"/>
        <end position="93"/>
    </location>
</feature>
<keyword evidence="4" id="KW-1185">Reference proteome</keyword>
<evidence type="ECO:0000313" key="4">
    <source>
        <dbReference type="Proteomes" id="UP000199024"/>
    </source>
</evidence>
<protein>
    <submittedName>
        <fullName evidence="3">Uncharacterized protein</fullName>
    </submittedName>
</protein>
<evidence type="ECO:0000256" key="1">
    <source>
        <dbReference type="SAM" id="MobiDB-lite"/>
    </source>
</evidence>
<sequence length="119" mass="13737">MHRYGPWKALKIALMVVVAAVVFGEVVMHLWNWLMPDLFNLHTITFTQSLGLILLSKLLFGGFHRHGGGRGWKRHSMEERWAKMTPEEQERFRSGFRGRRGGWPCGPRENHTTEQAPVA</sequence>
<keyword evidence="2" id="KW-0472">Membrane</keyword>
<evidence type="ECO:0000313" key="3">
    <source>
        <dbReference type="EMBL" id="SFS00441.1"/>
    </source>
</evidence>
<gene>
    <name evidence="3" type="ORF">SAMN05421771_0483</name>
</gene>
<reference evidence="3 4" key="1">
    <citation type="submission" date="2016-10" db="EMBL/GenBank/DDBJ databases">
        <authorList>
            <person name="de Groot N.N."/>
        </authorList>
    </citation>
    <scope>NUCLEOTIDE SEQUENCE [LARGE SCALE GENOMIC DNA]</scope>
    <source>
        <strain evidence="3 4">DSM 21001</strain>
    </source>
</reference>
<feature type="transmembrane region" description="Helical" evidence="2">
    <location>
        <begin position="12"/>
        <end position="33"/>
    </location>
</feature>
<dbReference type="Proteomes" id="UP000199024">
    <property type="component" value="Unassembled WGS sequence"/>
</dbReference>
<evidence type="ECO:0000256" key="2">
    <source>
        <dbReference type="SAM" id="Phobius"/>
    </source>
</evidence>